<feature type="transmembrane region" description="Helical" evidence="1">
    <location>
        <begin position="83"/>
        <end position="104"/>
    </location>
</feature>
<evidence type="ECO:0000313" key="3">
    <source>
        <dbReference type="Proteomes" id="UP000614469"/>
    </source>
</evidence>
<evidence type="ECO:0000256" key="1">
    <source>
        <dbReference type="SAM" id="Phobius"/>
    </source>
</evidence>
<dbReference type="EMBL" id="JACNJN010000035">
    <property type="protein sequence ID" value="MBC8333961.1"/>
    <property type="molecule type" value="Genomic_DNA"/>
</dbReference>
<keyword evidence="1" id="KW-0472">Membrane</keyword>
<keyword evidence="1" id="KW-0812">Transmembrane</keyword>
<dbReference type="AlphaFoldDB" id="A0A8J6NJD0"/>
<feature type="transmembrane region" description="Helical" evidence="1">
    <location>
        <begin position="31"/>
        <end position="48"/>
    </location>
</feature>
<sequence length="108" mass="11690">MKESNALWKWLYVGGVVVSGLAGAFVIENAILGLVLIIVGILVGIFYFDPENFLDFGVPYLVLGLAAKTLFNLIAIGPFLTGFFVGAFTFLGPVALTLLVMLFIKKNF</sequence>
<feature type="transmembrane region" description="Helical" evidence="1">
    <location>
        <begin position="60"/>
        <end position="77"/>
    </location>
</feature>
<accession>A0A8J6NJD0</accession>
<protein>
    <submittedName>
        <fullName evidence="2">Uncharacterized protein</fullName>
    </submittedName>
</protein>
<proteinExistence type="predicted"/>
<keyword evidence="1" id="KW-1133">Transmembrane helix</keyword>
<organism evidence="2 3">
    <name type="scientific">Candidatus Desulfolinea nitratireducens</name>
    <dbReference type="NCBI Taxonomy" id="2841698"/>
    <lineage>
        <taxon>Bacteria</taxon>
        <taxon>Bacillati</taxon>
        <taxon>Chloroflexota</taxon>
        <taxon>Anaerolineae</taxon>
        <taxon>Anaerolineales</taxon>
        <taxon>Anaerolineales incertae sedis</taxon>
        <taxon>Candidatus Desulfolinea</taxon>
    </lineage>
</organism>
<reference evidence="2 3" key="1">
    <citation type="submission" date="2020-08" db="EMBL/GenBank/DDBJ databases">
        <title>Bridging the membrane lipid divide: bacteria of the FCB group superphylum have the potential to synthesize archaeal ether lipids.</title>
        <authorList>
            <person name="Villanueva L."/>
            <person name="Von Meijenfeldt F.A.B."/>
            <person name="Westbye A.B."/>
            <person name="Yadav S."/>
            <person name="Hopmans E.C."/>
            <person name="Dutilh B.E."/>
            <person name="Sinninghe Damste J.S."/>
        </authorList>
    </citation>
    <scope>NUCLEOTIDE SEQUENCE [LARGE SCALE GENOMIC DNA]</scope>
    <source>
        <strain evidence="2">NIOZ-UU36</strain>
    </source>
</reference>
<name>A0A8J6NJD0_9CHLR</name>
<dbReference type="Proteomes" id="UP000614469">
    <property type="component" value="Unassembled WGS sequence"/>
</dbReference>
<evidence type="ECO:0000313" key="2">
    <source>
        <dbReference type="EMBL" id="MBC8333961.1"/>
    </source>
</evidence>
<feature type="transmembrane region" description="Helical" evidence="1">
    <location>
        <begin position="7"/>
        <end position="25"/>
    </location>
</feature>
<gene>
    <name evidence="2" type="ORF">H8E29_01740</name>
</gene>
<comment type="caution">
    <text evidence="2">The sequence shown here is derived from an EMBL/GenBank/DDBJ whole genome shotgun (WGS) entry which is preliminary data.</text>
</comment>